<evidence type="ECO:0000256" key="1">
    <source>
        <dbReference type="SAM" id="MobiDB-lite"/>
    </source>
</evidence>
<dbReference type="Proteomes" id="UP001314263">
    <property type="component" value="Unassembled WGS sequence"/>
</dbReference>
<dbReference type="PANTHER" id="PTHR31947">
    <property type="entry name" value="DNA/RNA-BINDING PROTEIN ALBA 3"/>
    <property type="match status" value="1"/>
</dbReference>
<comment type="caution">
    <text evidence="3">The sequence shown here is derived from an EMBL/GenBank/DDBJ whole genome shotgun (WGS) entry which is preliminary data.</text>
</comment>
<dbReference type="InterPro" id="IPR014560">
    <property type="entry name" value="UCP030333_Alba"/>
</dbReference>
<dbReference type="SUPFAM" id="SSF82704">
    <property type="entry name" value="AlbA-like"/>
    <property type="match status" value="1"/>
</dbReference>
<dbReference type="GO" id="GO:0005634">
    <property type="term" value="C:nucleus"/>
    <property type="evidence" value="ECO:0007669"/>
    <property type="project" value="TreeGrafter"/>
</dbReference>
<dbReference type="InterPro" id="IPR002775">
    <property type="entry name" value="DNA/RNA-bd_Alba-like"/>
</dbReference>
<dbReference type="AlphaFoldDB" id="A0AAV1I1C8"/>
<organism evidence="3 4">
    <name type="scientific">Coccomyxa viridis</name>
    <dbReference type="NCBI Taxonomy" id="1274662"/>
    <lineage>
        <taxon>Eukaryota</taxon>
        <taxon>Viridiplantae</taxon>
        <taxon>Chlorophyta</taxon>
        <taxon>core chlorophytes</taxon>
        <taxon>Trebouxiophyceae</taxon>
        <taxon>Trebouxiophyceae incertae sedis</taxon>
        <taxon>Coccomyxaceae</taxon>
        <taxon>Coccomyxa</taxon>
    </lineage>
</organism>
<gene>
    <name evidence="3" type="ORF">CVIRNUC_003871</name>
</gene>
<feature type="region of interest" description="Disordered" evidence="1">
    <location>
        <begin position="105"/>
        <end position="130"/>
    </location>
</feature>
<reference evidence="3 4" key="1">
    <citation type="submission" date="2023-10" db="EMBL/GenBank/DDBJ databases">
        <authorList>
            <person name="Maclean D."/>
            <person name="Macfadyen A."/>
        </authorList>
    </citation>
    <scope>NUCLEOTIDE SEQUENCE [LARGE SCALE GENOMIC DNA]</scope>
</reference>
<dbReference type="Pfam" id="PF01918">
    <property type="entry name" value="Alba"/>
    <property type="match status" value="1"/>
</dbReference>
<feature type="domain" description="DNA/RNA-binding protein Alba-like" evidence="2">
    <location>
        <begin position="12"/>
        <end position="68"/>
    </location>
</feature>
<dbReference type="PANTHER" id="PTHR31947:SF36">
    <property type="entry name" value="DNA_RNA-BINDING PROTEIN ALBA-LIKE DOMAIN-CONTAINING PROTEIN"/>
    <property type="match status" value="1"/>
</dbReference>
<dbReference type="GO" id="GO:0003723">
    <property type="term" value="F:RNA binding"/>
    <property type="evidence" value="ECO:0007669"/>
    <property type="project" value="TreeGrafter"/>
</dbReference>
<proteinExistence type="predicted"/>
<evidence type="ECO:0000259" key="2">
    <source>
        <dbReference type="Pfam" id="PF01918"/>
    </source>
</evidence>
<accession>A0AAV1I1C8</accession>
<sequence>MEQSTQVHPARILVSSTRKPISYINLAKRFLQEHGEVQLSALGIAVAPMVTVAEILKNRRLAVERKITTSLEALSDDYRVRQKPKMEIVLTKSAEFDAIVAEENEPNAGDFGEYYEDPSNDNERQVTYTD</sequence>
<evidence type="ECO:0000313" key="4">
    <source>
        <dbReference type="Proteomes" id="UP001314263"/>
    </source>
</evidence>
<name>A0AAV1I1C8_9CHLO</name>
<dbReference type="InterPro" id="IPR036882">
    <property type="entry name" value="Alba-like_dom_sf"/>
</dbReference>
<dbReference type="Gene3D" id="3.30.110.20">
    <property type="entry name" value="Alba-like domain"/>
    <property type="match status" value="1"/>
</dbReference>
<dbReference type="EMBL" id="CAUYUE010000005">
    <property type="protein sequence ID" value="CAK0771550.1"/>
    <property type="molecule type" value="Genomic_DNA"/>
</dbReference>
<protein>
    <recommendedName>
        <fullName evidence="2">DNA/RNA-binding protein Alba-like domain-containing protein</fullName>
    </recommendedName>
</protein>
<evidence type="ECO:0000313" key="3">
    <source>
        <dbReference type="EMBL" id="CAK0771550.1"/>
    </source>
</evidence>
<keyword evidence="4" id="KW-1185">Reference proteome</keyword>